<name>A0A9Q0VWI7_SALPP</name>
<dbReference type="InterPro" id="IPR052437">
    <property type="entry name" value="Pectin_Meth_Modulator"/>
</dbReference>
<accession>A0A9Q0VWI7</accession>
<evidence type="ECO:0000256" key="2">
    <source>
        <dbReference type="ARBA" id="ARBA00004613"/>
    </source>
</evidence>
<dbReference type="AlphaFoldDB" id="A0A9Q0VWI7"/>
<proteinExistence type="predicted"/>
<comment type="subcellular location">
    <subcellularLocation>
        <location evidence="1">Cell envelope</location>
    </subcellularLocation>
    <subcellularLocation>
        <location evidence="2">Secreted</location>
    </subcellularLocation>
</comment>
<dbReference type="Gene3D" id="2.60.120.260">
    <property type="entry name" value="Galactose-binding domain-like"/>
    <property type="match status" value="1"/>
</dbReference>
<feature type="domain" description="DUF642" evidence="6">
    <location>
        <begin position="107"/>
        <end position="207"/>
    </location>
</feature>
<dbReference type="PANTHER" id="PTHR31265">
    <property type="entry name" value="OS02G0527500 PROTEIN-RELATED"/>
    <property type="match status" value="1"/>
</dbReference>
<evidence type="ECO:0000256" key="3">
    <source>
        <dbReference type="ARBA" id="ARBA00022525"/>
    </source>
</evidence>
<organism evidence="7 8">
    <name type="scientific">Salix purpurea</name>
    <name type="common">Purple osier willow</name>
    <dbReference type="NCBI Taxonomy" id="77065"/>
    <lineage>
        <taxon>Eukaryota</taxon>
        <taxon>Viridiplantae</taxon>
        <taxon>Streptophyta</taxon>
        <taxon>Embryophyta</taxon>
        <taxon>Tracheophyta</taxon>
        <taxon>Spermatophyta</taxon>
        <taxon>Magnoliopsida</taxon>
        <taxon>eudicotyledons</taxon>
        <taxon>Gunneridae</taxon>
        <taxon>Pentapetalae</taxon>
        <taxon>rosids</taxon>
        <taxon>fabids</taxon>
        <taxon>Malpighiales</taxon>
        <taxon>Salicaceae</taxon>
        <taxon>Saliceae</taxon>
        <taxon>Salix</taxon>
    </lineage>
</organism>
<feature type="domain" description="DUF642" evidence="6">
    <location>
        <begin position="3"/>
        <end position="42"/>
    </location>
</feature>
<comment type="caution">
    <text evidence="7">The sequence shown here is derived from an EMBL/GenBank/DDBJ whole genome shotgun (WGS) entry which is preliminary data.</text>
</comment>
<keyword evidence="3" id="KW-0964">Secreted</keyword>
<evidence type="ECO:0000256" key="5">
    <source>
        <dbReference type="ARBA" id="ARBA00023180"/>
    </source>
</evidence>
<keyword evidence="8" id="KW-1185">Reference proteome</keyword>
<evidence type="ECO:0000256" key="4">
    <source>
        <dbReference type="ARBA" id="ARBA00022729"/>
    </source>
</evidence>
<dbReference type="PANTHER" id="PTHR31265:SF22">
    <property type="entry name" value="DUF642 DOMAIN-CONTAINING PROTEIN"/>
    <property type="match status" value="1"/>
</dbReference>
<dbReference type="InterPro" id="IPR006946">
    <property type="entry name" value="DGR2-like_dom"/>
</dbReference>
<dbReference type="EMBL" id="JAPFFK010000007">
    <property type="protein sequence ID" value="KAJ6756289.1"/>
    <property type="molecule type" value="Genomic_DNA"/>
</dbReference>
<evidence type="ECO:0000256" key="1">
    <source>
        <dbReference type="ARBA" id="ARBA00004196"/>
    </source>
</evidence>
<dbReference type="Pfam" id="PF04862">
    <property type="entry name" value="DUF642"/>
    <property type="match status" value="2"/>
</dbReference>
<dbReference type="Proteomes" id="UP001151532">
    <property type="component" value="Chromosome 16"/>
</dbReference>
<reference evidence="7" key="2">
    <citation type="journal article" date="2023" name="Int. J. Mol. Sci.">
        <title>De Novo Assembly and Annotation of 11 Diverse Shrub Willow (Salix) Genomes Reveals Novel Gene Organization in Sex-Linked Regions.</title>
        <authorList>
            <person name="Hyden B."/>
            <person name="Feng K."/>
            <person name="Yates T.B."/>
            <person name="Jawdy S."/>
            <person name="Cereghino C."/>
            <person name="Smart L.B."/>
            <person name="Muchero W."/>
        </authorList>
    </citation>
    <scope>NUCLEOTIDE SEQUENCE</scope>
    <source>
        <tissue evidence="7">Shoot tip</tissue>
    </source>
</reference>
<evidence type="ECO:0000313" key="8">
    <source>
        <dbReference type="Proteomes" id="UP001151532"/>
    </source>
</evidence>
<keyword evidence="5" id="KW-0325">Glycoprotein</keyword>
<reference evidence="7" key="1">
    <citation type="submission" date="2022-11" db="EMBL/GenBank/DDBJ databases">
        <authorList>
            <person name="Hyden B.L."/>
            <person name="Feng K."/>
            <person name="Yates T."/>
            <person name="Jawdy S."/>
            <person name="Smart L.B."/>
            <person name="Muchero W."/>
        </authorList>
    </citation>
    <scope>NUCLEOTIDE SEQUENCE</scope>
    <source>
        <tissue evidence="7">Shoot tip</tissue>
    </source>
</reference>
<gene>
    <name evidence="7" type="ORF">OIU79_028653</name>
</gene>
<sequence>MEGDTYSLAWKATSKAVRVTFHNPGVQEDPSCGPLLDAVAIKELPPLKSTIDNLVKNGGFEVGPHVFKNFSTGILIPSKQQDLISPLPGWIVESLKPDLPRLRWWQGRESAIAQVIRTVPNKFYVLTFTIGDAKNACHGSMMVEAFAAKETVKAGYVSQGKGESKTASLRFQAISDRTRITFYSAYYHSKIHDYGHMCGPILDDVRVISNSQMSSSLMVTPYCHE</sequence>
<protein>
    <submittedName>
        <fullName evidence="7">F17A17.37 PROTEIN</fullName>
    </submittedName>
</protein>
<keyword evidence="4" id="KW-0732">Signal</keyword>
<evidence type="ECO:0000313" key="7">
    <source>
        <dbReference type="EMBL" id="KAJ6756289.1"/>
    </source>
</evidence>
<evidence type="ECO:0000259" key="6">
    <source>
        <dbReference type="Pfam" id="PF04862"/>
    </source>
</evidence>
<dbReference type="GO" id="GO:0005576">
    <property type="term" value="C:extracellular region"/>
    <property type="evidence" value="ECO:0007669"/>
    <property type="project" value="UniProtKB-SubCell"/>
</dbReference>